<proteinExistence type="predicted"/>
<evidence type="ECO:0000313" key="2">
    <source>
        <dbReference type="EMBL" id="ASG63015.1"/>
    </source>
</evidence>
<protein>
    <submittedName>
        <fullName evidence="2">Uncharacterized protein</fullName>
    </submittedName>
</protein>
<sequence length="157" mass="17494">MNLIISIIAGFFLSFNAYASGVILNGNDSVTVNINNHTKTLTFDTVINGYSVKCSGDKIILWGKPKAINEGNPQDTNVILVDLEHGYKRIEKGVSEGVFGVDFIKEKELAYIGTNQGLFFNLENGKLKSVGQEFDPTDDNNFEKCNKNSSWEFNRYP</sequence>
<dbReference type="Proteomes" id="UP000197098">
    <property type="component" value="Chromosome"/>
</dbReference>
<gene>
    <name evidence="2" type="ORF">CEW81_07205</name>
</gene>
<evidence type="ECO:0000313" key="3">
    <source>
        <dbReference type="Proteomes" id="UP000197098"/>
    </source>
</evidence>
<feature type="chain" id="PRO_5012399779" evidence="1">
    <location>
        <begin position="20"/>
        <end position="157"/>
    </location>
</feature>
<name>A0A248KGQ3_9ENTR</name>
<dbReference type="AlphaFoldDB" id="A0A248KGQ3"/>
<keyword evidence="1" id="KW-0732">Signal</keyword>
<reference evidence="2 3" key="1">
    <citation type="submission" date="2017-06" db="EMBL/GenBank/DDBJ databases">
        <title>Origin of plasmid-mediated fosfomycin resistance gene fosA3.</title>
        <authorList>
            <person name="Ito R."/>
            <person name="Pacey M.P."/>
            <person name="Doi Y."/>
        </authorList>
    </citation>
    <scope>NUCLEOTIDE SEQUENCE [LARGE SCALE GENOMIC DNA]</scope>
    <source>
        <strain evidence="2 3">YDC799</strain>
    </source>
</reference>
<dbReference type="EMBL" id="CP022114">
    <property type="protein sequence ID" value="ASG63015.1"/>
    <property type="molecule type" value="Genomic_DNA"/>
</dbReference>
<accession>A0A248KGQ3</accession>
<evidence type="ECO:0000256" key="1">
    <source>
        <dbReference type="SAM" id="SignalP"/>
    </source>
</evidence>
<feature type="signal peptide" evidence="1">
    <location>
        <begin position="1"/>
        <end position="19"/>
    </location>
</feature>
<organism evidence="2 3">
    <name type="scientific">Kluyvera genomosp. 3</name>
    <dbReference type="NCBI Taxonomy" id="2774055"/>
    <lineage>
        <taxon>Bacteria</taxon>
        <taxon>Pseudomonadati</taxon>
        <taxon>Pseudomonadota</taxon>
        <taxon>Gammaproteobacteria</taxon>
        <taxon>Enterobacterales</taxon>
        <taxon>Enterobacteriaceae</taxon>
        <taxon>Kluyvera</taxon>
    </lineage>
</organism>